<sequence length="70" mass="7908">FVNPVGSIVAEAGQMKKKKTRSKKQKANDAKKSEAWALANAKGRRKNGEFYAGWDQRRIAEYANKVLKKL</sequence>
<comment type="caution">
    <text evidence="2">The sequence shown here is derived from an EMBL/GenBank/DDBJ whole genome shotgun (WGS) entry which is preliminary data.</text>
</comment>
<name>X1JPN8_9ZZZZ</name>
<proteinExistence type="predicted"/>
<feature type="compositionally biased region" description="Basic residues" evidence="1">
    <location>
        <begin position="15"/>
        <end position="25"/>
    </location>
</feature>
<gene>
    <name evidence="2" type="ORF">S03H2_57300</name>
</gene>
<feature type="region of interest" description="Disordered" evidence="1">
    <location>
        <begin position="12"/>
        <end position="34"/>
    </location>
</feature>
<reference evidence="2" key="1">
    <citation type="journal article" date="2014" name="Front. Microbiol.">
        <title>High frequency of phylogenetically diverse reductive dehalogenase-homologous genes in deep subseafloor sedimentary metagenomes.</title>
        <authorList>
            <person name="Kawai M."/>
            <person name="Futagami T."/>
            <person name="Toyoda A."/>
            <person name="Takaki Y."/>
            <person name="Nishi S."/>
            <person name="Hori S."/>
            <person name="Arai W."/>
            <person name="Tsubouchi T."/>
            <person name="Morono Y."/>
            <person name="Uchiyama I."/>
            <person name="Ito T."/>
            <person name="Fujiyama A."/>
            <person name="Inagaki F."/>
            <person name="Takami H."/>
        </authorList>
    </citation>
    <scope>NUCLEOTIDE SEQUENCE</scope>
    <source>
        <strain evidence="2">Expedition CK06-06</strain>
    </source>
</reference>
<dbReference type="EMBL" id="BARU01036725">
    <property type="protein sequence ID" value="GAH80244.1"/>
    <property type="molecule type" value="Genomic_DNA"/>
</dbReference>
<feature type="non-terminal residue" evidence="2">
    <location>
        <position position="1"/>
    </location>
</feature>
<accession>X1JPN8</accession>
<evidence type="ECO:0000256" key="1">
    <source>
        <dbReference type="SAM" id="MobiDB-lite"/>
    </source>
</evidence>
<protein>
    <submittedName>
        <fullName evidence="2">Uncharacterized protein</fullName>
    </submittedName>
</protein>
<dbReference type="AlphaFoldDB" id="X1JPN8"/>
<organism evidence="2">
    <name type="scientific">marine sediment metagenome</name>
    <dbReference type="NCBI Taxonomy" id="412755"/>
    <lineage>
        <taxon>unclassified sequences</taxon>
        <taxon>metagenomes</taxon>
        <taxon>ecological metagenomes</taxon>
    </lineage>
</organism>
<evidence type="ECO:0000313" key="2">
    <source>
        <dbReference type="EMBL" id="GAH80244.1"/>
    </source>
</evidence>